<name>A0A2N3Y729_SACSN</name>
<dbReference type="InterPro" id="IPR024466">
    <property type="entry name" value="CHP02679_N"/>
</dbReference>
<feature type="domain" description="Conserved hypothetical protein CHP02679 N terminus" evidence="3">
    <location>
        <begin position="65"/>
        <end position="237"/>
    </location>
</feature>
<feature type="domain" description="DUF2399" evidence="2">
    <location>
        <begin position="259"/>
        <end position="370"/>
    </location>
</feature>
<comment type="caution">
    <text evidence="4">The sequence shown here is derived from an EMBL/GenBank/DDBJ whole genome shotgun (WGS) entry which is preliminary data.</text>
</comment>
<dbReference type="Proteomes" id="UP000233786">
    <property type="component" value="Unassembled WGS sequence"/>
</dbReference>
<dbReference type="AlphaFoldDB" id="A0A2N3Y729"/>
<organism evidence="4 5">
    <name type="scientific">Saccharopolyspora spinosa</name>
    <dbReference type="NCBI Taxonomy" id="60894"/>
    <lineage>
        <taxon>Bacteria</taxon>
        <taxon>Bacillati</taxon>
        <taxon>Actinomycetota</taxon>
        <taxon>Actinomycetes</taxon>
        <taxon>Pseudonocardiales</taxon>
        <taxon>Pseudonocardiaceae</taxon>
        <taxon>Saccharopolyspora</taxon>
    </lineage>
</organism>
<evidence type="ECO:0000313" key="5">
    <source>
        <dbReference type="Proteomes" id="UP000233786"/>
    </source>
</evidence>
<dbReference type="OrthoDB" id="8188786at2"/>
<dbReference type="RefSeq" id="WP_101376923.1">
    <property type="nucleotide sequence ID" value="NZ_CP061007.1"/>
</dbReference>
<evidence type="ECO:0000313" key="4">
    <source>
        <dbReference type="EMBL" id="PKW18703.1"/>
    </source>
</evidence>
<keyword evidence="5" id="KW-1185">Reference proteome</keyword>
<evidence type="ECO:0000259" key="3">
    <source>
        <dbReference type="Pfam" id="PF11796"/>
    </source>
</evidence>
<protein>
    <submittedName>
        <fullName evidence="4">Uncharacterized protein (TIGR02679 family)</fullName>
    </submittedName>
</protein>
<dbReference type="EMBL" id="PJNB01000001">
    <property type="protein sequence ID" value="PKW18703.1"/>
    <property type="molecule type" value="Genomic_DNA"/>
</dbReference>
<dbReference type="Pfam" id="PF09664">
    <property type="entry name" value="DUF2399"/>
    <property type="match status" value="1"/>
</dbReference>
<reference evidence="4" key="1">
    <citation type="submission" date="2017-12" db="EMBL/GenBank/DDBJ databases">
        <title>Sequencing the genomes of 1000 Actinobacteria strains.</title>
        <authorList>
            <person name="Klenk H.-P."/>
        </authorList>
    </citation>
    <scope>NUCLEOTIDE SEQUENCE [LARGE SCALE GENOMIC DNA]</scope>
    <source>
        <strain evidence="4">DSM 44228</strain>
    </source>
</reference>
<sequence length="433" mass="47286">MSDDLTDPDIAPLWKAIAERLAQGHDPACIQQVTPRLSRAGRAMLISWLTHTTQKARRRKIRLHTRDNRTIVPVPALLQALRVTPHDLPLLVKQATGGYPDLAGQRRNAALLRDDIWAHATALLADTPRLLARLRAAGVSDDKADELRKLIDALGRARHLLPLPRPVPLARLSLACAGNPHYFDLDDTRNGAKLVLLAADLLEVPLPDTPAADRAALARVGVIADRLSQTVLTFNINATGNGPTDRALRLAQIDRRPVHVTLHDLIAYPPTFSTAEPWLVVENTSVVEEAFTRGVMCPIVCTAGTLTAVDHVLLGLARDQQVMMRYSGDLDHAGITIADTVRNRYGAQPWHMDAETLHTATHSGPLTNQPPAVPELNGPSLVPLPPETPSTTDPQSIASADRPRWVVFQEHPVVLDRLLGPDPDDPFELPKNA</sequence>
<evidence type="ECO:0000259" key="2">
    <source>
        <dbReference type="Pfam" id="PF09664"/>
    </source>
</evidence>
<feature type="compositionally biased region" description="Polar residues" evidence="1">
    <location>
        <begin position="389"/>
        <end position="398"/>
    </location>
</feature>
<accession>A0A2N3Y729</accession>
<feature type="compositionally biased region" description="Polar residues" evidence="1">
    <location>
        <begin position="360"/>
        <end position="370"/>
    </location>
</feature>
<feature type="region of interest" description="Disordered" evidence="1">
    <location>
        <begin position="360"/>
        <end position="403"/>
    </location>
</feature>
<dbReference type="Pfam" id="PF11796">
    <property type="entry name" value="DUF3323"/>
    <property type="match status" value="1"/>
</dbReference>
<dbReference type="STRING" id="994479.GCA_000194155_04849"/>
<evidence type="ECO:0000256" key="1">
    <source>
        <dbReference type="SAM" id="MobiDB-lite"/>
    </source>
</evidence>
<proteinExistence type="predicted"/>
<gene>
    <name evidence="4" type="ORF">A8926_6826</name>
</gene>
<dbReference type="InterPro" id="IPR024465">
    <property type="entry name" value="DUF2399"/>
</dbReference>